<feature type="compositionally biased region" description="Polar residues" evidence="1">
    <location>
        <begin position="11"/>
        <end position="28"/>
    </location>
</feature>
<organism evidence="2 3">
    <name type="scientific">Thelohanellus kitauei</name>
    <name type="common">Myxosporean</name>
    <dbReference type="NCBI Taxonomy" id="669202"/>
    <lineage>
        <taxon>Eukaryota</taxon>
        <taxon>Metazoa</taxon>
        <taxon>Cnidaria</taxon>
        <taxon>Myxozoa</taxon>
        <taxon>Myxosporea</taxon>
        <taxon>Bivalvulida</taxon>
        <taxon>Platysporina</taxon>
        <taxon>Myxobolidae</taxon>
        <taxon>Thelohanellus</taxon>
    </lineage>
</organism>
<protein>
    <submittedName>
        <fullName evidence="2">Uncharacterized protein</fullName>
    </submittedName>
</protein>
<evidence type="ECO:0000256" key="1">
    <source>
        <dbReference type="SAM" id="MobiDB-lite"/>
    </source>
</evidence>
<feature type="region of interest" description="Disordered" evidence="1">
    <location>
        <begin position="1"/>
        <end position="59"/>
    </location>
</feature>
<feature type="compositionally biased region" description="Basic residues" evidence="1">
    <location>
        <begin position="42"/>
        <end position="54"/>
    </location>
</feature>
<reference evidence="2 3" key="1">
    <citation type="journal article" date="2014" name="Genome Biol. Evol.">
        <title>The genome of the myxosporean Thelohanellus kitauei shows adaptations to nutrient acquisition within its fish host.</title>
        <authorList>
            <person name="Yang Y."/>
            <person name="Xiong J."/>
            <person name="Zhou Z."/>
            <person name="Huo F."/>
            <person name="Miao W."/>
            <person name="Ran C."/>
            <person name="Liu Y."/>
            <person name="Zhang J."/>
            <person name="Feng J."/>
            <person name="Wang M."/>
            <person name="Wang M."/>
            <person name="Wang L."/>
            <person name="Yao B."/>
        </authorList>
    </citation>
    <scope>NUCLEOTIDE SEQUENCE [LARGE SCALE GENOMIC DNA]</scope>
    <source>
        <strain evidence="2">Wuqing</strain>
    </source>
</reference>
<accession>A0A0C2IXY4</accession>
<dbReference type="EMBL" id="JWZT01002129">
    <property type="protein sequence ID" value="KII70244.1"/>
    <property type="molecule type" value="Genomic_DNA"/>
</dbReference>
<comment type="caution">
    <text evidence="2">The sequence shown here is derived from an EMBL/GenBank/DDBJ whole genome shotgun (WGS) entry which is preliminary data.</text>
</comment>
<sequence>MWRRIVRGAHQASQAMKRQPGTCGQLTSRRLPMAQRSPCGRPRGHGPLRGHPTRGRLGSQGQLVWCTTKQTWSVTDGKWEAAGPSPNVSWTTRAMKTEKPLQGNGKRHHLVHSYRPTKAWSRPRQRLGYSLIWRPARAGD</sequence>
<proteinExistence type="predicted"/>
<name>A0A0C2IXY4_THEKT</name>
<dbReference type="AlphaFoldDB" id="A0A0C2IXY4"/>
<evidence type="ECO:0000313" key="2">
    <source>
        <dbReference type="EMBL" id="KII70244.1"/>
    </source>
</evidence>
<dbReference type="Proteomes" id="UP000031668">
    <property type="component" value="Unassembled WGS sequence"/>
</dbReference>
<evidence type="ECO:0000313" key="3">
    <source>
        <dbReference type="Proteomes" id="UP000031668"/>
    </source>
</evidence>
<keyword evidence="3" id="KW-1185">Reference proteome</keyword>
<gene>
    <name evidence="2" type="ORF">RF11_04689</name>
</gene>